<evidence type="ECO:0000313" key="3">
    <source>
        <dbReference type="Proteomes" id="UP000054302"/>
    </source>
</evidence>
<dbReference type="GeneID" id="27318656"/>
<dbReference type="RefSeq" id="XP_016228575.1">
    <property type="nucleotide sequence ID" value="XM_016364926.1"/>
</dbReference>
<sequence length="409" mass="46110">MKSSPYLYIAKFLSILHPPLPKTPRASKTLVNVLESAFQKHLDEVHPSPASVSPKDSTTVPDPSHQVAHDLHRHFDSLLAHPLLATQHAVTPKSRTDTAAAVIRFEQVGLSGVRGFKLVQECCRLYLRGLKKQERVPAGGQLAPRILNWYTQMKPTDKFLFLTNHTILSYVVPVMYKDGLESEVWNFLRTLYESSFGELDSVSELVSCSEGSRSKVRSVEAEDYLISLMIRQFSMKDSLSDAAHLFIQAAQYQEARSIPFSLVLSSNCLASAIIRVRHNHQLSLDVYRDVLRYFTDSHWRSSWNSACLELYDPLSPSATSLLKQIRIPKLTERFSQHPTQQQNVYTALLDAAELSEKQGSVAATREFLSFTSSLFPDRTQPKVMDPDPSKHSKKDTTVETISDFAFARA</sequence>
<feature type="compositionally biased region" description="Basic and acidic residues" evidence="1">
    <location>
        <begin position="384"/>
        <end position="396"/>
    </location>
</feature>
<keyword evidence="3" id="KW-1185">Reference proteome</keyword>
<accession>A0A0D1Y8M0</accession>
<organism evidence="2 3">
    <name type="scientific">Exophiala mesophila</name>
    <name type="common">Black yeast-like fungus</name>
    <dbReference type="NCBI Taxonomy" id="212818"/>
    <lineage>
        <taxon>Eukaryota</taxon>
        <taxon>Fungi</taxon>
        <taxon>Dikarya</taxon>
        <taxon>Ascomycota</taxon>
        <taxon>Pezizomycotina</taxon>
        <taxon>Eurotiomycetes</taxon>
        <taxon>Chaetothyriomycetidae</taxon>
        <taxon>Chaetothyriales</taxon>
        <taxon>Herpotrichiellaceae</taxon>
        <taxon>Exophiala</taxon>
    </lineage>
</organism>
<evidence type="ECO:0000256" key="1">
    <source>
        <dbReference type="SAM" id="MobiDB-lite"/>
    </source>
</evidence>
<feature type="region of interest" description="Disordered" evidence="1">
    <location>
        <begin position="44"/>
        <end position="65"/>
    </location>
</feature>
<dbReference type="Proteomes" id="UP000054302">
    <property type="component" value="Unassembled WGS sequence"/>
</dbReference>
<feature type="region of interest" description="Disordered" evidence="1">
    <location>
        <begin position="377"/>
        <end position="396"/>
    </location>
</feature>
<dbReference type="VEuPathDB" id="FungiDB:PV10_00811"/>
<feature type="compositionally biased region" description="Polar residues" evidence="1">
    <location>
        <begin position="50"/>
        <end position="61"/>
    </location>
</feature>
<dbReference type="EMBL" id="KN847520">
    <property type="protein sequence ID" value="KIV97001.1"/>
    <property type="molecule type" value="Genomic_DNA"/>
</dbReference>
<dbReference type="OMA" id="WILAPEH"/>
<dbReference type="AlphaFoldDB" id="A0A0D1Y8M0"/>
<dbReference type="HOGENOM" id="CLU_642490_0_0_1"/>
<evidence type="ECO:0000313" key="2">
    <source>
        <dbReference type="EMBL" id="KIV97001.1"/>
    </source>
</evidence>
<name>A0A0D1Y8M0_EXOME</name>
<gene>
    <name evidence="2" type="ORF">PV10_00811</name>
</gene>
<protein>
    <submittedName>
        <fullName evidence="2">Uncharacterized protein</fullName>
    </submittedName>
</protein>
<reference evidence="2 3" key="1">
    <citation type="submission" date="2015-01" db="EMBL/GenBank/DDBJ databases">
        <title>The Genome Sequence of Exophiala mesophila CBS40295.</title>
        <authorList>
            <consortium name="The Broad Institute Genomics Platform"/>
            <person name="Cuomo C."/>
            <person name="de Hoog S."/>
            <person name="Gorbushina A."/>
            <person name="Stielow B."/>
            <person name="Teixiera M."/>
            <person name="Abouelleil A."/>
            <person name="Chapman S.B."/>
            <person name="Priest M."/>
            <person name="Young S.K."/>
            <person name="Wortman J."/>
            <person name="Nusbaum C."/>
            <person name="Birren B."/>
        </authorList>
    </citation>
    <scope>NUCLEOTIDE SEQUENCE [LARGE SCALE GENOMIC DNA]</scope>
    <source>
        <strain evidence="2 3">CBS 40295</strain>
    </source>
</reference>
<dbReference type="OrthoDB" id="5424391at2759"/>
<proteinExistence type="predicted"/>